<dbReference type="Pfam" id="PF14022">
    <property type="entry name" value="DUF4238"/>
    <property type="match status" value="1"/>
</dbReference>
<accession>A0A516GAN8</accession>
<protein>
    <submittedName>
        <fullName evidence="1">DUF4238 domain-containing protein</fullName>
    </submittedName>
</protein>
<dbReference type="InterPro" id="IPR025332">
    <property type="entry name" value="DUF4238"/>
</dbReference>
<dbReference type="Proteomes" id="UP000315395">
    <property type="component" value="Chromosome"/>
</dbReference>
<name>A0A516GAN8_9MICO</name>
<dbReference type="EMBL" id="CP041616">
    <property type="protein sequence ID" value="QDO88562.1"/>
    <property type="molecule type" value="Genomic_DNA"/>
</dbReference>
<reference evidence="1 2" key="1">
    <citation type="submission" date="2019-07" db="EMBL/GenBank/DDBJ databases">
        <title>complete genome sequencing of Ornithinimicrobium sp. H23M54.</title>
        <authorList>
            <person name="Bae J.-W."/>
            <person name="Lee S.-Y."/>
        </authorList>
    </citation>
    <scope>NUCLEOTIDE SEQUENCE [LARGE SCALE GENOMIC DNA]</scope>
    <source>
        <strain evidence="1 2">H23M54</strain>
    </source>
</reference>
<keyword evidence="2" id="KW-1185">Reference proteome</keyword>
<dbReference type="KEGG" id="orz:FNH13_09610"/>
<evidence type="ECO:0000313" key="2">
    <source>
        <dbReference type="Proteomes" id="UP000315395"/>
    </source>
</evidence>
<dbReference type="OrthoDB" id="580988at2"/>
<evidence type="ECO:0000313" key="1">
    <source>
        <dbReference type="EMBL" id="QDO88562.1"/>
    </source>
</evidence>
<dbReference type="AlphaFoldDB" id="A0A516GAN8"/>
<sequence length="369" mass="40971">MSRRRERHHTVPRLHLRGFAGPYRGDSLRRSGQDPLLLVQYDVNTGSRTDVSIADAAVARNFYTIVLPDGTRSDAWERSLSNVENDIAPALRRAIESPRFRLNDDDRQLLASWIALQYLRGPDNRQLQAAIASFTVRAQVGMGGLAYLKHVMSKHLGRPVPPGRAERVWDDIMKEEGPTIKVRGEDHMKLLLQTFPQAAEQILGRTWGRMRFRQCALAVSDVPVGLVRDSVELWAGGGLGGARAITVPLDRHTLLWLALAGPGGPEEDMDLQATKAFAAAHNESAIGAAERFVYFHPDDDPIAEGTVVPRPPRERLNVSSGFKLDGNRDRALNDVLQQIADRNGRNDGSLIADYTWPIDGYEPPANWDA</sequence>
<organism evidence="1 2">
    <name type="scientific">Ornithinimicrobium ciconiae</name>
    <dbReference type="NCBI Taxonomy" id="2594265"/>
    <lineage>
        <taxon>Bacteria</taxon>
        <taxon>Bacillati</taxon>
        <taxon>Actinomycetota</taxon>
        <taxon>Actinomycetes</taxon>
        <taxon>Micrococcales</taxon>
        <taxon>Ornithinimicrobiaceae</taxon>
        <taxon>Ornithinimicrobium</taxon>
    </lineage>
</organism>
<gene>
    <name evidence="1" type="ORF">FNH13_09610</name>
</gene>
<proteinExistence type="predicted"/>
<dbReference type="RefSeq" id="WP_143783240.1">
    <property type="nucleotide sequence ID" value="NZ_CP041616.1"/>
</dbReference>